<accession>A0A5C6E5P6</accession>
<dbReference type="EMBL" id="SJPY01000002">
    <property type="protein sequence ID" value="TWU44148.1"/>
    <property type="molecule type" value="Genomic_DNA"/>
</dbReference>
<name>A0A5C6E5P6_9BACT</name>
<evidence type="ECO:0000313" key="2">
    <source>
        <dbReference type="Proteomes" id="UP000315471"/>
    </source>
</evidence>
<dbReference type="InterPro" id="IPR045425">
    <property type="entry name" value="DUF6508"/>
</dbReference>
<proteinExistence type="predicted"/>
<protein>
    <submittedName>
        <fullName evidence="1">Uncharacterized protein</fullName>
    </submittedName>
</protein>
<comment type="caution">
    <text evidence="1">The sequence shown here is derived from an EMBL/GenBank/DDBJ whole genome shotgun (WGS) entry which is preliminary data.</text>
</comment>
<evidence type="ECO:0000313" key="1">
    <source>
        <dbReference type="EMBL" id="TWU44148.1"/>
    </source>
</evidence>
<dbReference type="AlphaFoldDB" id="A0A5C6E5P6"/>
<dbReference type="OrthoDB" id="274807at2"/>
<dbReference type="RefSeq" id="WP_146599162.1">
    <property type="nucleotide sequence ID" value="NZ_SJPY01000002.1"/>
</dbReference>
<sequence length="133" mass="15456">MTPVTSEQIDAILPCLERFEADGFVAGEWKGGPGQFPWFQFADVVNEFYQALYRQNWVSPEFDWTEWQESAVQFVDEPSIIDTADAQTIRKLFTTHVRKDRFCEGHLADMFENGHVVLLLRRLKTIRTEIEGV</sequence>
<organism evidence="1 2">
    <name type="scientific">Novipirellula aureliae</name>
    <dbReference type="NCBI Taxonomy" id="2527966"/>
    <lineage>
        <taxon>Bacteria</taxon>
        <taxon>Pseudomonadati</taxon>
        <taxon>Planctomycetota</taxon>
        <taxon>Planctomycetia</taxon>
        <taxon>Pirellulales</taxon>
        <taxon>Pirellulaceae</taxon>
        <taxon>Novipirellula</taxon>
    </lineage>
</organism>
<gene>
    <name evidence="1" type="ORF">Q31b_16840</name>
</gene>
<keyword evidence="2" id="KW-1185">Reference proteome</keyword>
<dbReference type="Pfam" id="PF20118">
    <property type="entry name" value="DUF6508"/>
    <property type="match status" value="1"/>
</dbReference>
<reference evidence="1 2" key="1">
    <citation type="submission" date="2019-02" db="EMBL/GenBank/DDBJ databases">
        <title>Deep-cultivation of Planctomycetes and their phenomic and genomic characterization uncovers novel biology.</title>
        <authorList>
            <person name="Wiegand S."/>
            <person name="Jogler M."/>
            <person name="Boedeker C."/>
            <person name="Pinto D."/>
            <person name="Vollmers J."/>
            <person name="Rivas-Marin E."/>
            <person name="Kohn T."/>
            <person name="Peeters S.H."/>
            <person name="Heuer A."/>
            <person name="Rast P."/>
            <person name="Oberbeckmann S."/>
            <person name="Bunk B."/>
            <person name="Jeske O."/>
            <person name="Meyerdierks A."/>
            <person name="Storesund J.E."/>
            <person name="Kallscheuer N."/>
            <person name="Luecker S."/>
            <person name="Lage O.M."/>
            <person name="Pohl T."/>
            <person name="Merkel B.J."/>
            <person name="Hornburger P."/>
            <person name="Mueller R.-W."/>
            <person name="Bruemmer F."/>
            <person name="Labrenz M."/>
            <person name="Spormann A.M."/>
            <person name="Op Den Camp H."/>
            <person name="Overmann J."/>
            <person name="Amann R."/>
            <person name="Jetten M.S.M."/>
            <person name="Mascher T."/>
            <person name="Medema M.H."/>
            <person name="Devos D.P."/>
            <person name="Kaster A.-K."/>
            <person name="Ovreas L."/>
            <person name="Rohde M."/>
            <person name="Galperin M.Y."/>
            <person name="Jogler C."/>
        </authorList>
    </citation>
    <scope>NUCLEOTIDE SEQUENCE [LARGE SCALE GENOMIC DNA]</scope>
    <source>
        <strain evidence="1 2">Q31b</strain>
    </source>
</reference>
<dbReference type="Proteomes" id="UP000315471">
    <property type="component" value="Unassembled WGS sequence"/>
</dbReference>